<keyword evidence="3" id="KW-1185">Reference proteome</keyword>
<dbReference type="OrthoDB" id="9773841at2"/>
<dbReference type="PANTHER" id="PTHR46434">
    <property type="entry name" value="GENETIC INTERACTOR OF PROHIBITINS 3, MITOCHONDRIAL"/>
    <property type="match status" value="1"/>
</dbReference>
<dbReference type="GO" id="GO:0005525">
    <property type="term" value="F:GTP binding"/>
    <property type="evidence" value="ECO:0007669"/>
    <property type="project" value="InterPro"/>
</dbReference>
<dbReference type="AlphaFoldDB" id="A0A0R1ML82"/>
<dbReference type="PATRIC" id="fig|1423777.3.peg.1938"/>
<dbReference type="STRING" id="1423777.FD46_GL001881"/>
<organism evidence="2 3">
    <name type="scientific">Liquorilactobacillus oeni DSM 19972</name>
    <dbReference type="NCBI Taxonomy" id="1423777"/>
    <lineage>
        <taxon>Bacteria</taxon>
        <taxon>Bacillati</taxon>
        <taxon>Bacillota</taxon>
        <taxon>Bacilli</taxon>
        <taxon>Lactobacillales</taxon>
        <taxon>Lactobacillaceae</taxon>
        <taxon>Liquorilactobacillus</taxon>
    </lineage>
</organism>
<dbReference type="EMBL" id="AZEH01000039">
    <property type="protein sequence ID" value="KRL04744.1"/>
    <property type="molecule type" value="Genomic_DNA"/>
</dbReference>
<dbReference type="Gene3D" id="3.40.50.300">
    <property type="entry name" value="P-loop containing nucleotide triphosphate hydrolases"/>
    <property type="match status" value="1"/>
</dbReference>
<sequence>MIEKSEKLYCVGCGALLQSKDQGASGYVPAAALKKRDTNKELYCRRCFRLRHYNEVSDVELTDDDFLRVLSQIGETDALVVNVVDVFDFNGSIIPGLQRFVGNNPILMVGNKEDLLPKSLKRSKLRDWLRQEANKMGLRPVAVSLVSAKKSYALDDLMQTIEKYRHGRDVYVVGVTNVGKSTLINQIIKQQLGVSELITTSRFPGTTLDKIEIPLDDDRFMIDTPGIIHSQQMAHYLSAEDLAIVSPQKEVKPRVYQLDAGQTIFLGALARFDYLAGKKTGIVVYADNNLMLHRTKTENAEAFYDRHAGELLQPPSGEKAAELPSLERFEFKASQKSDLVFAGLGWITVPAEVAVAGWAPKGVGLSIRRTMI</sequence>
<dbReference type="InterPro" id="IPR050896">
    <property type="entry name" value="Mito_lipid_metab_GTPase"/>
</dbReference>
<proteinExistence type="predicted"/>
<dbReference type="InterPro" id="IPR006073">
    <property type="entry name" value="GTP-bd"/>
</dbReference>
<dbReference type="PROSITE" id="PS51721">
    <property type="entry name" value="G_CP"/>
    <property type="match status" value="1"/>
</dbReference>
<dbReference type="Pfam" id="PF01926">
    <property type="entry name" value="MMR_HSR1"/>
    <property type="match status" value="1"/>
</dbReference>
<dbReference type="InterPro" id="IPR048422">
    <property type="entry name" value="NOA1/YqeH-like_C"/>
</dbReference>
<name>A0A0R1ML82_9LACO</name>
<feature type="domain" description="CP-type G" evidence="1">
    <location>
        <begin position="67"/>
        <end position="230"/>
    </location>
</feature>
<evidence type="ECO:0000259" key="1">
    <source>
        <dbReference type="PROSITE" id="PS51721"/>
    </source>
</evidence>
<protein>
    <submittedName>
        <fullName evidence="2">GTPase YqeH</fullName>
    </submittedName>
</protein>
<dbReference type="InterPro" id="IPR019988">
    <property type="entry name" value="GTP-bd_ribosome_bgen_YqeH"/>
</dbReference>
<dbReference type="PANTHER" id="PTHR46434:SF1">
    <property type="entry name" value="GENETIC INTERACTOR OF PROHIBITINS 3, MITOCHONDRIAL"/>
    <property type="match status" value="1"/>
</dbReference>
<reference evidence="2 3" key="1">
    <citation type="journal article" date="2015" name="Genome Announc.">
        <title>Expanding the biotechnology potential of lactobacilli through comparative genomics of 213 strains and associated genera.</title>
        <authorList>
            <person name="Sun Z."/>
            <person name="Harris H.M."/>
            <person name="McCann A."/>
            <person name="Guo C."/>
            <person name="Argimon S."/>
            <person name="Zhang W."/>
            <person name="Yang X."/>
            <person name="Jeffery I.B."/>
            <person name="Cooney J.C."/>
            <person name="Kagawa T.F."/>
            <person name="Liu W."/>
            <person name="Song Y."/>
            <person name="Salvetti E."/>
            <person name="Wrobel A."/>
            <person name="Rasinkangas P."/>
            <person name="Parkhill J."/>
            <person name="Rea M.C."/>
            <person name="O'Sullivan O."/>
            <person name="Ritari J."/>
            <person name="Douillard F.P."/>
            <person name="Paul Ross R."/>
            <person name="Yang R."/>
            <person name="Briner A.E."/>
            <person name="Felis G.E."/>
            <person name="de Vos W.M."/>
            <person name="Barrangou R."/>
            <person name="Klaenhammer T.R."/>
            <person name="Caufield P.W."/>
            <person name="Cui Y."/>
            <person name="Zhang H."/>
            <person name="O'Toole P.W."/>
        </authorList>
    </citation>
    <scope>NUCLEOTIDE SEQUENCE [LARGE SCALE GENOMIC DNA]</scope>
    <source>
        <strain evidence="2 3">DSM 19972</strain>
    </source>
</reference>
<evidence type="ECO:0000313" key="2">
    <source>
        <dbReference type="EMBL" id="KRL04744.1"/>
    </source>
</evidence>
<dbReference type="Proteomes" id="UP000051686">
    <property type="component" value="Unassembled WGS sequence"/>
</dbReference>
<dbReference type="InterPro" id="IPR030378">
    <property type="entry name" value="G_CP_dom"/>
</dbReference>
<dbReference type="Pfam" id="PF21516">
    <property type="entry name" value="YqeH-like_C"/>
    <property type="match status" value="1"/>
</dbReference>
<dbReference type="CDD" id="cd01855">
    <property type="entry name" value="YqeH"/>
    <property type="match status" value="1"/>
</dbReference>
<dbReference type="InterPro" id="IPR027417">
    <property type="entry name" value="P-loop_NTPase"/>
</dbReference>
<evidence type="ECO:0000313" key="3">
    <source>
        <dbReference type="Proteomes" id="UP000051686"/>
    </source>
</evidence>
<dbReference type="RefSeq" id="WP_057896691.1">
    <property type="nucleotide sequence ID" value="NZ_AZEH01000039.1"/>
</dbReference>
<accession>A0A0R1ML82</accession>
<comment type="caution">
    <text evidence="2">The sequence shown here is derived from an EMBL/GenBank/DDBJ whole genome shotgun (WGS) entry which is preliminary data.</text>
</comment>
<dbReference type="NCBIfam" id="TIGR03597">
    <property type="entry name" value="GTPase_YqeH"/>
    <property type="match status" value="1"/>
</dbReference>
<dbReference type="SUPFAM" id="SSF52540">
    <property type="entry name" value="P-loop containing nucleoside triphosphate hydrolases"/>
    <property type="match status" value="1"/>
</dbReference>
<gene>
    <name evidence="2" type="ORF">FD46_GL001881</name>
</gene>